<accession>A0A0A9GY45</accession>
<reference evidence="2" key="2">
    <citation type="journal article" date="2015" name="Data Brief">
        <title>Shoot transcriptome of the giant reed, Arundo donax.</title>
        <authorList>
            <person name="Barrero R.A."/>
            <person name="Guerrero F.D."/>
            <person name="Moolhuijzen P."/>
            <person name="Goolsby J.A."/>
            <person name="Tidwell J."/>
            <person name="Bellgard S.E."/>
            <person name="Bellgard M.I."/>
        </authorList>
    </citation>
    <scope>NUCLEOTIDE SEQUENCE</scope>
    <source>
        <tissue evidence="2">Shoot tissue taken approximately 20 cm above the soil surface</tissue>
    </source>
</reference>
<evidence type="ECO:0000313" key="2">
    <source>
        <dbReference type="EMBL" id="JAE29447.1"/>
    </source>
</evidence>
<feature type="region of interest" description="Disordered" evidence="1">
    <location>
        <begin position="59"/>
        <end position="81"/>
    </location>
</feature>
<proteinExistence type="predicted"/>
<sequence length="81" mass="9043">MSKENIRVEFSRRRGERERGNQSLLPSSTSHPQTYKYAHHSIQQKPCPISPHMPHMKKYKQKGGGNVRCAAGANSSSGGNH</sequence>
<evidence type="ECO:0000256" key="1">
    <source>
        <dbReference type="SAM" id="MobiDB-lite"/>
    </source>
</evidence>
<organism evidence="2">
    <name type="scientific">Arundo donax</name>
    <name type="common">Giant reed</name>
    <name type="synonym">Donax arundinaceus</name>
    <dbReference type="NCBI Taxonomy" id="35708"/>
    <lineage>
        <taxon>Eukaryota</taxon>
        <taxon>Viridiplantae</taxon>
        <taxon>Streptophyta</taxon>
        <taxon>Embryophyta</taxon>
        <taxon>Tracheophyta</taxon>
        <taxon>Spermatophyta</taxon>
        <taxon>Magnoliopsida</taxon>
        <taxon>Liliopsida</taxon>
        <taxon>Poales</taxon>
        <taxon>Poaceae</taxon>
        <taxon>PACMAD clade</taxon>
        <taxon>Arundinoideae</taxon>
        <taxon>Arundineae</taxon>
        <taxon>Arundo</taxon>
    </lineage>
</organism>
<name>A0A0A9GY45_ARUDO</name>
<feature type="compositionally biased region" description="Basic and acidic residues" evidence="1">
    <location>
        <begin position="1"/>
        <end position="20"/>
    </location>
</feature>
<dbReference type="AlphaFoldDB" id="A0A0A9GY45"/>
<protein>
    <submittedName>
        <fullName evidence="2">Uncharacterized protein</fullName>
    </submittedName>
</protein>
<feature type="compositionally biased region" description="Polar residues" evidence="1">
    <location>
        <begin position="21"/>
        <end position="33"/>
    </location>
</feature>
<reference evidence="2" key="1">
    <citation type="submission" date="2014-09" db="EMBL/GenBank/DDBJ databases">
        <authorList>
            <person name="Magalhaes I.L.F."/>
            <person name="Oliveira U."/>
            <person name="Santos F.R."/>
            <person name="Vidigal T.H.D.A."/>
            <person name="Brescovit A.D."/>
            <person name="Santos A.J."/>
        </authorList>
    </citation>
    <scope>NUCLEOTIDE SEQUENCE</scope>
    <source>
        <tissue evidence="2">Shoot tissue taken approximately 20 cm above the soil surface</tissue>
    </source>
</reference>
<dbReference type="EMBL" id="GBRH01168449">
    <property type="protein sequence ID" value="JAE29447.1"/>
    <property type="molecule type" value="Transcribed_RNA"/>
</dbReference>
<feature type="region of interest" description="Disordered" evidence="1">
    <location>
        <begin position="1"/>
        <end position="34"/>
    </location>
</feature>